<evidence type="ECO:0000313" key="2">
    <source>
        <dbReference type="Proteomes" id="UP000240728"/>
    </source>
</evidence>
<reference evidence="1 2" key="1">
    <citation type="submission" date="2018-01" db="EMBL/GenBank/DDBJ databases">
        <title>Whole genome sequencing of Histamine producing bacteria.</title>
        <authorList>
            <person name="Butler K."/>
        </authorList>
    </citation>
    <scope>NUCLEOTIDE SEQUENCE [LARGE SCALE GENOMIC DNA]</scope>
    <source>
        <strain evidence="1 2">A1-4</strain>
    </source>
</reference>
<proteinExistence type="predicted"/>
<accession>A0AAX0YPJ5</accession>
<organism evidence="1 2">
    <name type="scientific">Photobacterium kishitanii</name>
    <dbReference type="NCBI Taxonomy" id="318456"/>
    <lineage>
        <taxon>Bacteria</taxon>
        <taxon>Pseudomonadati</taxon>
        <taxon>Pseudomonadota</taxon>
        <taxon>Gammaproteobacteria</taxon>
        <taxon>Vibrionales</taxon>
        <taxon>Vibrionaceae</taxon>
        <taxon>Photobacterium</taxon>
    </lineage>
</organism>
<dbReference type="Proteomes" id="UP000240728">
    <property type="component" value="Unassembled WGS sequence"/>
</dbReference>
<dbReference type="AlphaFoldDB" id="A0AAX0YPJ5"/>
<dbReference type="EMBL" id="PYOZ01000033">
    <property type="protein sequence ID" value="PSX38796.1"/>
    <property type="molecule type" value="Genomic_DNA"/>
</dbReference>
<evidence type="ECO:0000313" key="1">
    <source>
        <dbReference type="EMBL" id="PSX38796.1"/>
    </source>
</evidence>
<evidence type="ECO:0008006" key="3">
    <source>
        <dbReference type="Google" id="ProtNLM"/>
    </source>
</evidence>
<protein>
    <recommendedName>
        <fullName evidence="3">XRE family transcriptional regulator</fullName>
    </recommendedName>
</protein>
<sequence>MTKLINVMKMAGLKPMPSLEEQKERVNKLELLTKQCEAHAVNMYLSDHNGIDINTPSFLPITNPAYVPPTKAQVAAVVDLLISKGMARTDISKMLGISPTGNRTLNYWVTDSRDTQIPYCAWRQLTTLAGLTMVTMVESK</sequence>
<dbReference type="RefSeq" id="WP_045044165.1">
    <property type="nucleotide sequence ID" value="NZ_JZTD01000053.1"/>
</dbReference>
<keyword evidence="2" id="KW-1185">Reference proteome</keyword>
<gene>
    <name evidence="1" type="ORF">C0W53_22650</name>
</gene>
<name>A0AAX0YPJ5_9GAMM</name>
<comment type="caution">
    <text evidence="1">The sequence shown here is derived from an EMBL/GenBank/DDBJ whole genome shotgun (WGS) entry which is preliminary data.</text>
</comment>